<dbReference type="Proteomes" id="UP000279600">
    <property type="component" value="Chromosome"/>
</dbReference>
<evidence type="ECO:0000313" key="2">
    <source>
        <dbReference type="Proteomes" id="UP000279600"/>
    </source>
</evidence>
<dbReference type="OrthoDB" id="9813214at2"/>
<accession>A0A3S9N038</accession>
<gene>
    <name evidence="1" type="ORF">EJ995_10740</name>
</gene>
<evidence type="ECO:0008006" key="3">
    <source>
        <dbReference type="Google" id="ProtNLM"/>
    </source>
</evidence>
<keyword evidence="2" id="KW-1185">Reference proteome</keyword>
<dbReference type="EMBL" id="CP034549">
    <property type="protein sequence ID" value="AZQ44692.1"/>
    <property type="molecule type" value="Genomic_DNA"/>
</dbReference>
<dbReference type="KEGG" id="noj:EJ995_10740"/>
<proteinExistence type="predicted"/>
<dbReference type="Gene3D" id="3.40.50.2000">
    <property type="entry name" value="Glycogen Phosphorylase B"/>
    <property type="match status" value="1"/>
</dbReference>
<protein>
    <recommendedName>
        <fullName evidence="3">Glycosyltransferase</fullName>
    </recommendedName>
</protein>
<dbReference type="RefSeq" id="WP_126448379.1">
    <property type="nucleotide sequence ID" value="NZ_CP034549.1"/>
</dbReference>
<sequence length="349" mass="40256">MKNILYISTNDGSDMRITKEVKTLSAVSKVIFIGIGKPTQNSYAQRYCAEYHLVDAKRNSPKSFLLQYLCVFSCLWRLKINSIHIINEQLMVFYYPLVLFKHTVLDIFDSILLKKGLTGKKWNWLKYLVYLPIDVIIVTDDNRKNLMPAFTQSRIEVLENYPYSVNTALVEKPDYLQIFYGGSLSSSRGTLILEKLIKRFDNIKITAAGWLADEATKKFVTHNNVNFLGTISQDDAQLAALQCHYIMCCYEPSNMNNINASPNKIYDAIQLEIPVIINSEVKVSGFVEKIQLGYILPSFYEIDYQTFGNDLINNKDSYTFENIEKKKFSWEAINYKLLKAHGLNFKSRE</sequence>
<evidence type="ECO:0000313" key="1">
    <source>
        <dbReference type="EMBL" id="AZQ44692.1"/>
    </source>
</evidence>
<dbReference type="AlphaFoldDB" id="A0A3S9N038"/>
<name>A0A3S9N038_9FLAO</name>
<organism evidence="1 2">
    <name type="scientific">Nonlabens ponticola</name>
    <dbReference type="NCBI Taxonomy" id="2496866"/>
    <lineage>
        <taxon>Bacteria</taxon>
        <taxon>Pseudomonadati</taxon>
        <taxon>Bacteroidota</taxon>
        <taxon>Flavobacteriia</taxon>
        <taxon>Flavobacteriales</taxon>
        <taxon>Flavobacteriaceae</taxon>
        <taxon>Nonlabens</taxon>
    </lineage>
</organism>
<reference evidence="1 2" key="1">
    <citation type="submission" date="2018-12" db="EMBL/GenBank/DDBJ databases">
        <title>Complete genome of Nonlabens sp. MJ115.</title>
        <authorList>
            <person name="Choi H.S."/>
            <person name="Jung J."/>
        </authorList>
    </citation>
    <scope>NUCLEOTIDE SEQUENCE [LARGE SCALE GENOMIC DNA]</scope>
    <source>
        <strain evidence="1 2">MJ115</strain>
    </source>
</reference>